<organism evidence="1">
    <name type="scientific">Rhizophora mucronata</name>
    <name type="common">Asiatic mangrove</name>
    <dbReference type="NCBI Taxonomy" id="61149"/>
    <lineage>
        <taxon>Eukaryota</taxon>
        <taxon>Viridiplantae</taxon>
        <taxon>Streptophyta</taxon>
        <taxon>Embryophyta</taxon>
        <taxon>Tracheophyta</taxon>
        <taxon>Spermatophyta</taxon>
        <taxon>Magnoliopsida</taxon>
        <taxon>eudicotyledons</taxon>
        <taxon>Gunneridae</taxon>
        <taxon>Pentapetalae</taxon>
        <taxon>rosids</taxon>
        <taxon>fabids</taxon>
        <taxon>Malpighiales</taxon>
        <taxon>Rhizophoraceae</taxon>
        <taxon>Rhizophora</taxon>
    </lineage>
</organism>
<sequence>MDLVFFCLYFLIFC</sequence>
<evidence type="ECO:0000313" key="1">
    <source>
        <dbReference type="EMBL" id="MBX30193.1"/>
    </source>
</evidence>
<protein>
    <submittedName>
        <fullName evidence="1">Uncharacterized protein</fullName>
    </submittedName>
</protein>
<name>A0A2P2MIX4_RHIMU</name>
<proteinExistence type="predicted"/>
<accession>A0A2P2MIX4</accession>
<dbReference type="EMBL" id="GGEC01049709">
    <property type="protein sequence ID" value="MBX30193.1"/>
    <property type="molecule type" value="Transcribed_RNA"/>
</dbReference>
<reference evidence="1" key="1">
    <citation type="submission" date="2018-02" db="EMBL/GenBank/DDBJ databases">
        <title>Rhizophora mucronata_Transcriptome.</title>
        <authorList>
            <person name="Meera S.P."/>
            <person name="Sreeshan A."/>
            <person name="Augustine A."/>
        </authorList>
    </citation>
    <scope>NUCLEOTIDE SEQUENCE</scope>
    <source>
        <tissue evidence="1">Leaf</tissue>
    </source>
</reference>